<evidence type="ECO:0000313" key="28">
    <source>
        <dbReference type="EMBL" id="PWQ99615.1"/>
    </source>
</evidence>
<keyword evidence="17" id="KW-0511">Multifunctional enzyme</keyword>
<dbReference type="Gene3D" id="3.30.2060.10">
    <property type="entry name" value="Penicillin-binding protein 1b domain"/>
    <property type="match status" value="1"/>
</dbReference>
<dbReference type="Pfam" id="PF14814">
    <property type="entry name" value="UB2H"/>
    <property type="match status" value="1"/>
</dbReference>
<comment type="pathway">
    <text evidence="3 23">Cell wall biogenesis; peptidoglycan biosynthesis.</text>
</comment>
<dbReference type="GO" id="GO:0030288">
    <property type="term" value="C:outer membrane-bounded periplasmic space"/>
    <property type="evidence" value="ECO:0007669"/>
    <property type="project" value="TreeGrafter"/>
</dbReference>
<feature type="domain" description="Bifunctional transglycosylase second" evidence="27">
    <location>
        <begin position="63"/>
        <end position="147"/>
    </location>
</feature>
<keyword evidence="9" id="KW-0645">Protease</keyword>
<proteinExistence type="inferred from homology"/>
<organism evidence="28 29">
    <name type="scientific">Leucothrix arctica</name>
    <dbReference type="NCBI Taxonomy" id="1481894"/>
    <lineage>
        <taxon>Bacteria</taxon>
        <taxon>Pseudomonadati</taxon>
        <taxon>Pseudomonadota</taxon>
        <taxon>Gammaproteobacteria</taxon>
        <taxon>Thiotrichales</taxon>
        <taxon>Thiotrichaceae</taxon>
        <taxon>Leucothrix</taxon>
    </lineage>
</organism>
<evidence type="ECO:0000256" key="8">
    <source>
        <dbReference type="ARBA" id="ARBA00022645"/>
    </source>
</evidence>
<protein>
    <recommendedName>
        <fullName evidence="6 22">Penicillin-binding protein 1B</fullName>
        <shortName evidence="23">PBP-1b</shortName>
        <shortName evidence="23">PBP1b</shortName>
    </recommendedName>
    <alternativeName>
        <fullName evidence="19 23">Murein polymerase</fullName>
    </alternativeName>
</protein>
<dbReference type="UniPathway" id="UPA00219"/>
<evidence type="ECO:0000259" key="27">
    <source>
        <dbReference type="Pfam" id="PF14814"/>
    </source>
</evidence>
<comment type="catalytic activity">
    <reaction evidence="20">
        <text>Preferential cleavage: (Ac)2-L-Lys-D-Ala-|-D-Ala. Also transpeptidation of peptidyl-alanyl moieties that are N-acyl substituents of D-alanine.</text>
        <dbReference type="EC" id="3.4.16.4"/>
    </reaction>
</comment>
<dbReference type="Gene3D" id="3.40.710.10">
    <property type="entry name" value="DD-peptidase/beta-lactamase superfamily"/>
    <property type="match status" value="1"/>
</dbReference>
<comment type="function">
    <text evidence="1 23">Cell wall formation. Synthesis of cross-linked peptidoglycan from the lipid intermediates. The enzyme has a penicillin-insensitive transglycosylase N-terminal domain (formation of linear glycan strands) and a penicillin-sensitive transpeptidase C-terminal domain (cross-linking of the peptide subunits).</text>
</comment>
<dbReference type="FunFam" id="1.10.3810.10:FF:000001">
    <property type="entry name" value="Penicillin-binding protein 1A"/>
    <property type="match status" value="1"/>
</dbReference>
<evidence type="ECO:0000256" key="17">
    <source>
        <dbReference type="ARBA" id="ARBA00023268"/>
    </source>
</evidence>
<evidence type="ECO:0000256" key="21">
    <source>
        <dbReference type="ARBA" id="ARBA00049902"/>
    </source>
</evidence>
<dbReference type="InterPro" id="IPR001460">
    <property type="entry name" value="PCN-bd_Tpept"/>
</dbReference>
<evidence type="ECO:0000256" key="22">
    <source>
        <dbReference type="NCBIfam" id="TIGR02071"/>
    </source>
</evidence>
<evidence type="ECO:0000256" key="10">
    <source>
        <dbReference type="ARBA" id="ARBA00022676"/>
    </source>
</evidence>
<dbReference type="SUPFAM" id="SSF56601">
    <property type="entry name" value="beta-lactamase/transpeptidase-like"/>
    <property type="match status" value="1"/>
</dbReference>
<keyword evidence="12" id="KW-0378">Hydrolase</keyword>
<dbReference type="InterPro" id="IPR036950">
    <property type="entry name" value="PBP_transglycosylase"/>
</dbReference>
<dbReference type="GO" id="GO:0008658">
    <property type="term" value="F:penicillin binding"/>
    <property type="evidence" value="ECO:0007669"/>
    <property type="project" value="UniProtKB-UniRule"/>
</dbReference>
<dbReference type="GO" id="GO:0071555">
    <property type="term" value="P:cell wall organization"/>
    <property type="evidence" value="ECO:0007669"/>
    <property type="project" value="UniProtKB-UniRule"/>
</dbReference>
<evidence type="ECO:0000256" key="11">
    <source>
        <dbReference type="ARBA" id="ARBA00022679"/>
    </source>
</evidence>
<evidence type="ECO:0000256" key="2">
    <source>
        <dbReference type="ARBA" id="ARBA00004236"/>
    </source>
</evidence>
<keyword evidence="10 23" id="KW-0328">Glycosyltransferase</keyword>
<dbReference type="GO" id="GO:0046677">
    <property type="term" value="P:response to antibiotic"/>
    <property type="evidence" value="ECO:0007669"/>
    <property type="project" value="UniProtKB-UniRule"/>
</dbReference>
<keyword evidence="14 23" id="KW-0573">Peptidoglycan synthesis</keyword>
<dbReference type="InterPro" id="IPR050396">
    <property type="entry name" value="Glycosyltr_51/Transpeptidase"/>
</dbReference>
<dbReference type="GO" id="GO:0009252">
    <property type="term" value="P:peptidoglycan biosynthetic process"/>
    <property type="evidence" value="ECO:0007669"/>
    <property type="project" value="UniProtKB-UniRule"/>
</dbReference>
<evidence type="ECO:0000259" key="26">
    <source>
        <dbReference type="Pfam" id="PF00912"/>
    </source>
</evidence>
<evidence type="ECO:0000256" key="6">
    <source>
        <dbReference type="ARBA" id="ARBA00018637"/>
    </source>
</evidence>
<dbReference type="AlphaFoldDB" id="A0A317CLZ8"/>
<dbReference type="Pfam" id="PF00912">
    <property type="entry name" value="Transgly"/>
    <property type="match status" value="1"/>
</dbReference>
<name>A0A317CLZ8_9GAMM</name>
<evidence type="ECO:0000256" key="15">
    <source>
        <dbReference type="ARBA" id="ARBA00023136"/>
    </source>
</evidence>
<evidence type="ECO:0000256" key="18">
    <source>
        <dbReference type="ARBA" id="ARBA00023316"/>
    </source>
</evidence>
<dbReference type="GO" id="GO:0005886">
    <property type="term" value="C:plasma membrane"/>
    <property type="evidence" value="ECO:0007669"/>
    <property type="project" value="UniProtKB-SubCell"/>
</dbReference>
<gene>
    <name evidence="28" type="primary">mrcB</name>
    <name evidence="28" type="ORF">DKT75_00660</name>
</gene>
<dbReference type="NCBIfam" id="TIGR02071">
    <property type="entry name" value="PBP_1b"/>
    <property type="match status" value="1"/>
</dbReference>
<dbReference type="InterPro" id="IPR028166">
    <property type="entry name" value="UB2H"/>
</dbReference>
<comment type="caution">
    <text evidence="28">The sequence shown here is derived from an EMBL/GenBank/DDBJ whole genome shotgun (WGS) entry which is preliminary data.</text>
</comment>
<evidence type="ECO:0000256" key="5">
    <source>
        <dbReference type="ARBA" id="ARBA00007739"/>
    </source>
</evidence>
<evidence type="ECO:0000256" key="12">
    <source>
        <dbReference type="ARBA" id="ARBA00022801"/>
    </source>
</evidence>
<evidence type="ECO:0000256" key="9">
    <source>
        <dbReference type="ARBA" id="ARBA00022670"/>
    </source>
</evidence>
<keyword evidence="18 23" id="KW-0961">Cell wall biogenesis/degradation</keyword>
<reference evidence="28 29" key="1">
    <citation type="submission" date="2018-05" db="EMBL/GenBank/DDBJ databases">
        <title>Leucothrix arctica sp. nov., isolated from Arctic seawater.</title>
        <authorList>
            <person name="Choi A."/>
            <person name="Baek K."/>
        </authorList>
    </citation>
    <scope>NUCLEOTIDE SEQUENCE [LARGE SCALE GENOMIC DNA]</scope>
    <source>
        <strain evidence="28 29">IMCC9719</strain>
    </source>
</reference>
<dbReference type="GO" id="GO:0006508">
    <property type="term" value="P:proteolysis"/>
    <property type="evidence" value="ECO:0007669"/>
    <property type="project" value="UniProtKB-KW"/>
</dbReference>
<dbReference type="GO" id="GO:0008360">
    <property type="term" value="P:regulation of cell shape"/>
    <property type="evidence" value="ECO:0007669"/>
    <property type="project" value="UniProtKB-UniRule"/>
</dbReference>
<evidence type="ECO:0000256" key="20">
    <source>
        <dbReference type="ARBA" id="ARBA00034000"/>
    </source>
</evidence>
<keyword evidence="11 23" id="KW-0808">Transferase</keyword>
<keyword evidence="16" id="KW-0046">Antibiotic resistance</keyword>
<dbReference type="InterPro" id="IPR012338">
    <property type="entry name" value="Beta-lactam/transpept-like"/>
</dbReference>
<dbReference type="GO" id="GO:0008955">
    <property type="term" value="F:peptidoglycan glycosyltransferase activity"/>
    <property type="evidence" value="ECO:0007669"/>
    <property type="project" value="UniProtKB-UniRule"/>
</dbReference>
<keyword evidence="8" id="KW-0121">Carboxypeptidase</keyword>
<dbReference type="GO" id="GO:0009002">
    <property type="term" value="F:serine-type D-Ala-D-Ala carboxypeptidase activity"/>
    <property type="evidence" value="ECO:0007669"/>
    <property type="project" value="UniProtKB-EC"/>
</dbReference>
<dbReference type="GO" id="GO:0009274">
    <property type="term" value="C:peptidoglycan-based cell wall"/>
    <property type="evidence" value="ECO:0007669"/>
    <property type="project" value="UniProtKB-UniRule"/>
</dbReference>
<comment type="similarity">
    <text evidence="5 23">In the N-terminal section; belongs to the glycosyltransferase 51 family.</text>
</comment>
<evidence type="ECO:0000256" key="24">
    <source>
        <dbReference type="PIRSR" id="PIRSR002799-1"/>
    </source>
</evidence>
<evidence type="ECO:0000256" key="16">
    <source>
        <dbReference type="ARBA" id="ARBA00023251"/>
    </source>
</evidence>
<feature type="domain" description="Penicillin-binding protein transpeptidase" evidence="25">
    <location>
        <begin position="425"/>
        <end position="665"/>
    </location>
</feature>
<evidence type="ECO:0000256" key="19">
    <source>
        <dbReference type="ARBA" id="ARBA00032454"/>
    </source>
</evidence>
<feature type="active site" description="Proton donor; for transglycosylase activity" evidence="24">
    <location>
        <position position="183"/>
    </location>
</feature>
<keyword evidence="29" id="KW-1185">Reference proteome</keyword>
<evidence type="ECO:0000256" key="1">
    <source>
        <dbReference type="ARBA" id="ARBA00002624"/>
    </source>
</evidence>
<evidence type="ECO:0000256" key="14">
    <source>
        <dbReference type="ARBA" id="ARBA00022984"/>
    </source>
</evidence>
<sequence length="763" mass="85167">MSFIWSSIKIIWRVLRIALLVSIVLGALVAAAYVLKLDDQVKTQFAGKLWALPARVFARPLELYEGQTLQADDLEKELKLLNYNQSTAPESTGQYNRKGNTFEIHTRGFRFAEDTEADRALVLKIAKGQVSSLKHLNDTGPLNLMRLEPILIGNFYPSHNEDRVLVQLDEISPMLIKGLIAVEDKNYYDHVGVNPKSIVRAMLANAKAGQTVQGGSTLTQQLVKNFYLTNERSLKRKVNEATMSLLLELHYSKEKILETYLNEIYLGQNKKRAIHGFGLASQFYFSRPIRELDTDQVALLIGMAKGASYYDPRRFPERATERRNLVLDIMAREDVITTADAKIFKARPLHITANAPPSVSPFPAYLELVKSQLQRDYQEEDLRSEGLLIFTAMDPIVQLTAERVLSRRVDILERQQGIEKGKLNGAMVVSNVQDGEVQAVVGGRDVRYAGYNRALDAKRQIGSLVKPAVFLTALESPDEYTLSSLINDGPVKVRLSNGDVWEPGNYDHKDLGQVTLEEALVKSRNTPTVRIGVTMGMNNIVNKLHDLGIMSEIPPYPSVLLGALELSPMEVQQMYQTIASGGSYTPLKSIRSVMDSFGRTLRRYPLSIKQVATPEANYLLTYAMNQVTKRGTASYLSRNLPAWKNSAGKTGTTNNKRDSWYAGFTGQHVASVWVGRDDNKETGLTGGTGAIKVWADLFKVMPTRPLKPVRPGQVRFVKVDKDTGLLYNKNCGKPVTMPFVRGTQPRKYRVCVVMEPAVDAGTP</sequence>
<evidence type="ECO:0000256" key="3">
    <source>
        <dbReference type="ARBA" id="ARBA00004752"/>
    </source>
</evidence>
<feature type="domain" description="Glycosyl transferase family 51" evidence="26">
    <location>
        <begin position="158"/>
        <end position="330"/>
    </location>
</feature>
<comment type="catalytic activity">
    <reaction evidence="21">
        <text>[GlcNAc-(1-&gt;4)-Mur2Ac(oyl-L-Ala-gamma-D-Glu-L-Lys-D-Ala-D-Ala)](n)-di-trans,octa-cis-undecaprenyl diphosphate + beta-D-GlcNAc-(1-&gt;4)-Mur2Ac(oyl-L-Ala-gamma-D-Glu-L-Lys-D-Ala-D-Ala)-di-trans,octa-cis-undecaprenyl diphosphate = [GlcNAc-(1-&gt;4)-Mur2Ac(oyl-L-Ala-gamma-D-Glu-L-Lys-D-Ala-D-Ala)](n+1)-di-trans,octa-cis-undecaprenyl diphosphate + di-trans,octa-cis-undecaprenyl diphosphate + H(+)</text>
        <dbReference type="Rhea" id="RHEA:23708"/>
        <dbReference type="Rhea" id="RHEA-COMP:9602"/>
        <dbReference type="Rhea" id="RHEA-COMP:9603"/>
        <dbReference type="ChEBI" id="CHEBI:15378"/>
        <dbReference type="ChEBI" id="CHEBI:58405"/>
        <dbReference type="ChEBI" id="CHEBI:60033"/>
        <dbReference type="ChEBI" id="CHEBI:78435"/>
        <dbReference type="EC" id="2.4.99.28"/>
    </reaction>
</comment>
<dbReference type="InterPro" id="IPR001264">
    <property type="entry name" value="Glyco_trans_51"/>
</dbReference>
<dbReference type="OrthoDB" id="9766909at2"/>
<evidence type="ECO:0000256" key="4">
    <source>
        <dbReference type="ARBA" id="ARBA00007090"/>
    </source>
</evidence>
<dbReference type="InterPro" id="IPR023346">
    <property type="entry name" value="Lysozyme-like_dom_sf"/>
</dbReference>
<dbReference type="PANTHER" id="PTHR32282">
    <property type="entry name" value="BINDING PROTEIN TRANSPEPTIDASE, PUTATIVE-RELATED"/>
    <property type="match status" value="1"/>
</dbReference>
<dbReference type="Proteomes" id="UP000245506">
    <property type="component" value="Unassembled WGS sequence"/>
</dbReference>
<accession>A0A317CLZ8</accession>
<dbReference type="SUPFAM" id="SSF53955">
    <property type="entry name" value="Lysozyme-like"/>
    <property type="match status" value="1"/>
</dbReference>
<comment type="similarity">
    <text evidence="4 23">In the C-terminal section; belongs to the transpeptidase family.</text>
</comment>
<dbReference type="PANTHER" id="PTHR32282:SF11">
    <property type="entry name" value="PENICILLIN-BINDING PROTEIN 1B"/>
    <property type="match status" value="1"/>
</dbReference>
<evidence type="ECO:0000256" key="7">
    <source>
        <dbReference type="ARBA" id="ARBA00022475"/>
    </source>
</evidence>
<evidence type="ECO:0000256" key="13">
    <source>
        <dbReference type="ARBA" id="ARBA00022960"/>
    </source>
</evidence>
<dbReference type="EMBL" id="QGKL01000004">
    <property type="protein sequence ID" value="PWQ99615.1"/>
    <property type="molecule type" value="Genomic_DNA"/>
</dbReference>
<keyword evidence="15" id="KW-0472">Membrane</keyword>
<dbReference type="RefSeq" id="WP_109821510.1">
    <property type="nucleotide sequence ID" value="NZ_QGKL01000004.1"/>
</dbReference>
<dbReference type="PIRSF" id="PIRSF002799">
    <property type="entry name" value="PBP_1b"/>
    <property type="match status" value="1"/>
</dbReference>
<comment type="subcellular location">
    <subcellularLocation>
        <location evidence="2">Cell membrane</location>
    </subcellularLocation>
</comment>
<keyword evidence="7" id="KW-1003">Cell membrane</keyword>
<evidence type="ECO:0000256" key="23">
    <source>
        <dbReference type="PIRNR" id="PIRNR002799"/>
    </source>
</evidence>
<evidence type="ECO:0000313" key="29">
    <source>
        <dbReference type="Proteomes" id="UP000245506"/>
    </source>
</evidence>
<evidence type="ECO:0000259" key="25">
    <source>
        <dbReference type="Pfam" id="PF00905"/>
    </source>
</evidence>
<keyword evidence="13 23" id="KW-0133">Cell shape</keyword>
<dbReference type="Gene3D" id="1.10.3810.10">
    <property type="entry name" value="Biosynthetic peptidoglycan transglycosylase-like"/>
    <property type="match status" value="1"/>
</dbReference>
<dbReference type="Pfam" id="PF00905">
    <property type="entry name" value="Transpeptidase"/>
    <property type="match status" value="1"/>
</dbReference>
<dbReference type="InterPro" id="IPR011813">
    <property type="entry name" value="PBP_1b"/>
</dbReference>
<feature type="active site" description="Acyl-ester intermediate; for transpeptidase activity" evidence="24">
    <location>
        <position position="463"/>
    </location>
</feature>